<dbReference type="InterPro" id="IPR055259">
    <property type="entry name" value="YkvP/CgeB_Glyco_trans-like"/>
</dbReference>
<gene>
    <name evidence="3" type="ORF">F8154_03205</name>
</gene>
<feature type="domain" description="Spore protein YkvP/CgeB glycosyl transferase-like" evidence="2">
    <location>
        <begin position="179"/>
        <end position="317"/>
    </location>
</feature>
<dbReference type="EMBL" id="WBZC01000010">
    <property type="protein sequence ID" value="KAB3537313.1"/>
    <property type="molecule type" value="Genomic_DNA"/>
</dbReference>
<dbReference type="OrthoDB" id="7019976at2"/>
<dbReference type="Gene3D" id="3.40.50.2000">
    <property type="entry name" value="Glycogen Phosphorylase B"/>
    <property type="match status" value="1"/>
</dbReference>
<organism evidence="3 4">
    <name type="scientific">Alkaliphilus pronyensis</name>
    <dbReference type="NCBI Taxonomy" id="1482732"/>
    <lineage>
        <taxon>Bacteria</taxon>
        <taxon>Bacillati</taxon>
        <taxon>Bacillota</taxon>
        <taxon>Clostridia</taxon>
        <taxon>Peptostreptococcales</taxon>
        <taxon>Natronincolaceae</taxon>
        <taxon>Alkaliphilus</taxon>
    </lineage>
</organism>
<dbReference type="GO" id="GO:0016740">
    <property type="term" value="F:transferase activity"/>
    <property type="evidence" value="ECO:0007669"/>
    <property type="project" value="UniProtKB-KW"/>
</dbReference>
<dbReference type="Pfam" id="PF12996">
    <property type="entry name" value="DUF3880"/>
    <property type="match status" value="1"/>
</dbReference>
<keyword evidence="3" id="KW-0808">Transferase</keyword>
<proteinExistence type="predicted"/>
<evidence type="ECO:0000313" key="3">
    <source>
        <dbReference type="EMBL" id="KAB3537313.1"/>
    </source>
</evidence>
<sequence length="334" mass="38857">MKSYRIFFLDHRTYCINSLGDSLSQLGHSLALQSSWSPEEVEAGIRIFKPNILITVGYNRPLFNRFSRKVHELCSKYKLFHLYWATEDIINHFSWSLPYVKDSKPDLVWTIHKDCIKKYEALGIPALYFNFGLNPRIFPAKKKNEAETFDISLVCATHLFKETYRFQSFQDLLFPLVKAGIDTNIWGYGWKKDSKLIKETFGHTIPKKWLRGHLLYGETASVYRKSKIVLGVQNSEEQVTQRTFEILGSGGFMIASRTKALSSMFKDKVEIVLSSSPTETVELVNYYINRPDIRYEIGCNGRKRVLEDYTYLSNLKRIWPDTELLIEKKLMALS</sequence>
<name>A0A6I0FGG0_9FIRM</name>
<evidence type="ECO:0000259" key="1">
    <source>
        <dbReference type="Pfam" id="PF12996"/>
    </source>
</evidence>
<evidence type="ECO:0000259" key="2">
    <source>
        <dbReference type="Pfam" id="PF13524"/>
    </source>
</evidence>
<dbReference type="InterPro" id="IPR024542">
    <property type="entry name" value="YkvP_N"/>
</dbReference>
<accession>A0A6I0FGG0</accession>
<protein>
    <submittedName>
        <fullName evidence="3">Glycosyltransferase</fullName>
    </submittedName>
</protein>
<comment type="caution">
    <text evidence="3">The sequence shown here is derived from an EMBL/GenBank/DDBJ whole genome shotgun (WGS) entry which is preliminary data.</text>
</comment>
<dbReference type="SUPFAM" id="SSF53756">
    <property type="entry name" value="UDP-Glycosyltransferase/glycogen phosphorylase"/>
    <property type="match status" value="1"/>
</dbReference>
<dbReference type="Pfam" id="PF13524">
    <property type="entry name" value="Glyco_trans_1_2"/>
    <property type="match status" value="1"/>
</dbReference>
<feature type="domain" description="Spore protein YkvP N-terminal" evidence="1">
    <location>
        <begin position="6"/>
        <end position="112"/>
    </location>
</feature>
<dbReference type="AlphaFoldDB" id="A0A6I0FGG0"/>
<evidence type="ECO:0000313" key="4">
    <source>
        <dbReference type="Proteomes" id="UP000432715"/>
    </source>
</evidence>
<keyword evidence="4" id="KW-1185">Reference proteome</keyword>
<reference evidence="3 4" key="1">
    <citation type="submission" date="2019-10" db="EMBL/GenBank/DDBJ databases">
        <title>Alkaliphilus serpentinus sp. nov. and Alkaliphilus pronyensis sp. nov., two novel anaerobic alkaliphilic species isolated from the serpentinized-hosted hydrothermal field of the Prony Bay (New Caledonia).</title>
        <authorList>
            <person name="Postec A."/>
        </authorList>
    </citation>
    <scope>NUCLEOTIDE SEQUENCE [LARGE SCALE GENOMIC DNA]</scope>
    <source>
        <strain evidence="3 4">LacV</strain>
    </source>
</reference>
<dbReference type="Proteomes" id="UP000432715">
    <property type="component" value="Unassembled WGS sequence"/>
</dbReference>